<reference evidence="4 5" key="1">
    <citation type="journal article" date="2019" name="Int. J. Syst. Evol. Microbiol.">
        <title>The Global Catalogue of Microorganisms (GCM) 10K type strain sequencing project: providing services to taxonomists for standard genome sequencing and annotation.</title>
        <authorList>
            <consortium name="The Broad Institute Genomics Platform"/>
            <consortium name="The Broad Institute Genome Sequencing Center for Infectious Disease"/>
            <person name="Wu L."/>
            <person name="Ma J."/>
        </authorList>
    </citation>
    <scope>NUCLEOTIDE SEQUENCE [LARGE SCALE GENOMIC DNA]</scope>
    <source>
        <strain evidence="4 5">CGMCC 1.12543</strain>
    </source>
</reference>
<organism evidence="4 5">
    <name type="scientific">Halomarina salina</name>
    <dbReference type="NCBI Taxonomy" id="1872699"/>
    <lineage>
        <taxon>Archaea</taxon>
        <taxon>Methanobacteriati</taxon>
        <taxon>Methanobacteriota</taxon>
        <taxon>Stenosarchaea group</taxon>
        <taxon>Halobacteria</taxon>
        <taxon>Halobacteriales</taxon>
        <taxon>Natronomonadaceae</taxon>
        <taxon>Halomarina</taxon>
    </lineage>
</organism>
<dbReference type="Proteomes" id="UP001596099">
    <property type="component" value="Unassembled WGS sequence"/>
</dbReference>
<proteinExistence type="predicted"/>
<dbReference type="InterPro" id="IPR057937">
    <property type="entry name" value="HVO_2718-like_HTH"/>
</dbReference>
<dbReference type="RefSeq" id="WP_247416782.1">
    <property type="nucleotide sequence ID" value="NZ_JALLGW010000001.1"/>
</dbReference>
<evidence type="ECO:0000259" key="2">
    <source>
        <dbReference type="Pfam" id="PF24250"/>
    </source>
</evidence>
<comment type="caution">
    <text evidence="4">The sequence shown here is derived from an EMBL/GenBank/DDBJ whole genome shotgun (WGS) entry which is preliminary data.</text>
</comment>
<evidence type="ECO:0000313" key="5">
    <source>
        <dbReference type="Proteomes" id="UP001596099"/>
    </source>
</evidence>
<name>A0ABD5RQG3_9EURY</name>
<dbReference type="InterPro" id="IPR001387">
    <property type="entry name" value="Cro/C1-type_HTH"/>
</dbReference>
<evidence type="ECO:0000259" key="3">
    <source>
        <dbReference type="Pfam" id="PF26602"/>
    </source>
</evidence>
<dbReference type="Pfam" id="PF24250">
    <property type="entry name" value="HVO_2718"/>
    <property type="match status" value="1"/>
</dbReference>
<dbReference type="Pfam" id="PF26602">
    <property type="entry name" value="HVO_2718_N"/>
    <property type="match status" value="1"/>
</dbReference>
<keyword evidence="5" id="KW-1185">Reference proteome</keyword>
<feature type="compositionally biased region" description="Basic and acidic residues" evidence="1">
    <location>
        <begin position="83"/>
        <end position="98"/>
    </location>
</feature>
<dbReference type="InterPro" id="IPR058562">
    <property type="entry name" value="MJ0586_N"/>
</dbReference>
<dbReference type="SUPFAM" id="SSF47413">
    <property type="entry name" value="lambda repressor-like DNA-binding domains"/>
    <property type="match status" value="1"/>
</dbReference>
<feature type="domain" description="MJ0586 N-terminal zinc binding" evidence="3">
    <location>
        <begin position="15"/>
        <end position="48"/>
    </location>
</feature>
<evidence type="ECO:0000256" key="1">
    <source>
        <dbReference type="SAM" id="MobiDB-lite"/>
    </source>
</evidence>
<dbReference type="InterPro" id="IPR010982">
    <property type="entry name" value="Lambda_DNA-bd_dom_sf"/>
</dbReference>
<dbReference type="Gene3D" id="1.10.260.40">
    <property type="entry name" value="lambda repressor-like DNA-binding domains"/>
    <property type="match status" value="1"/>
</dbReference>
<feature type="compositionally biased region" description="Gly residues" evidence="1">
    <location>
        <begin position="50"/>
        <end position="61"/>
    </location>
</feature>
<sequence length="175" mass="18405">MAKYSTGGVGSRESDSCELCGAEERSLEAVNVEGAVLQVCPDCRRHGSDGSQGGGGGGGGQRSDQSSGDEERDRKLKAVRAQARLDDARKGDSERWVEGADYEDDPLPYLVKGYGETVVEAREAEELSSADLAGELGVREADVVAVERGRATSEGIGGSLIEALEERLGVELAED</sequence>
<feature type="domain" description="Transcription regulator HVO-2718-like helix-turn-helix" evidence="2">
    <location>
        <begin position="103"/>
        <end position="174"/>
    </location>
</feature>
<accession>A0ABD5RQG3</accession>
<evidence type="ECO:0000313" key="4">
    <source>
        <dbReference type="EMBL" id="MFC5972866.1"/>
    </source>
</evidence>
<dbReference type="AlphaFoldDB" id="A0ABD5RQG3"/>
<dbReference type="EMBL" id="JBHSQH010000001">
    <property type="protein sequence ID" value="MFC5972866.1"/>
    <property type="molecule type" value="Genomic_DNA"/>
</dbReference>
<feature type="region of interest" description="Disordered" evidence="1">
    <location>
        <begin position="42"/>
        <end position="99"/>
    </location>
</feature>
<dbReference type="CDD" id="cd00093">
    <property type="entry name" value="HTH_XRE"/>
    <property type="match status" value="1"/>
</dbReference>
<gene>
    <name evidence="4" type="ORF">ACFPYI_16130</name>
</gene>
<protein>
    <submittedName>
        <fullName evidence="4">Multiprotein-bridging factor 1 family protein</fullName>
    </submittedName>
</protein>